<dbReference type="Proteomes" id="UP000030624">
    <property type="component" value="Chromosome"/>
</dbReference>
<feature type="transmembrane region" description="Helical" evidence="1">
    <location>
        <begin position="311"/>
        <end position="331"/>
    </location>
</feature>
<name>A0A0A7GIY6_GEOAI</name>
<evidence type="ECO:0000313" key="3">
    <source>
        <dbReference type="EMBL" id="AIY90866.1"/>
    </source>
</evidence>
<dbReference type="AlphaFoldDB" id="A0A0A7GIY6"/>
<evidence type="ECO:0000259" key="2">
    <source>
        <dbReference type="PROSITE" id="PS50850"/>
    </source>
</evidence>
<reference evidence="3 4" key="1">
    <citation type="journal article" date="2015" name="Appl. Environ. Microbiol.">
        <title>The Geoglobus acetivorans genome: Fe(III) reduction, acetate utilization, autotrophic growth, and degradation of aromatic compounds in a hyperthermophilic archaeon.</title>
        <authorList>
            <person name="Mardanov A.V."/>
            <person name="Slododkina G.B."/>
            <person name="Slobodkin A.I."/>
            <person name="Beletsky A.V."/>
            <person name="Gavrilov S.N."/>
            <person name="Kublanov I.V."/>
            <person name="Bonch-Osmolovskaya E.A."/>
            <person name="Skryabin K.G."/>
            <person name="Ravin N.V."/>
        </authorList>
    </citation>
    <scope>NUCLEOTIDE SEQUENCE [LARGE SCALE GENOMIC DNA]</scope>
    <source>
        <strain evidence="3 4">SBH6</strain>
    </source>
</reference>
<evidence type="ECO:0000256" key="1">
    <source>
        <dbReference type="SAM" id="Phobius"/>
    </source>
</evidence>
<dbReference type="Pfam" id="PF07690">
    <property type="entry name" value="MFS_1"/>
    <property type="match status" value="1"/>
</dbReference>
<dbReference type="GeneID" id="24798417"/>
<dbReference type="InterPro" id="IPR011701">
    <property type="entry name" value="MFS"/>
</dbReference>
<proteinExistence type="predicted"/>
<feature type="transmembrane region" description="Helical" evidence="1">
    <location>
        <begin position="214"/>
        <end position="236"/>
    </location>
</feature>
<sequence>MSRWVYPILGMIILTMLGGIYTFSLFYKPLQEFYGISNVAPLTLAFSLITLTYSIFIIPAGLLYDRLGPKIPLITGAFTIFSGYLLASQMKNFDWDTARVLYYVGLGFLPGLGIALVDAVPRPLASKWFPDRPGTAIGLVAVGFGIGAAVMTPVITGMLEKFGVFRTFALVGLMYFAVIVFCALPMRDPESRKGESAHDLDLGMVLRKGRFYRLWFAFFLSSFAGLMVIGNAAPILREGARNTPELAGLVAAFLIITSFANAGGRFAWGFALDRLGVFRALRFNFLLSAAASLLLAFTYSTYVVFPLASVIYANYGGVLAMFPAAVSIYFGRKYAGRIYGAIFTAWGFSGLLAPYTGGLIRDLTGEYVYAFYVAFAVSLIAVVLMMGKEEVTREPDRVGNN</sequence>
<dbReference type="InterPro" id="IPR020846">
    <property type="entry name" value="MFS_dom"/>
</dbReference>
<dbReference type="KEGG" id="gac:GACE_1840"/>
<dbReference type="SUPFAM" id="SSF103473">
    <property type="entry name" value="MFS general substrate transporter"/>
    <property type="match status" value="1"/>
</dbReference>
<feature type="transmembrane region" description="Helical" evidence="1">
    <location>
        <begin position="162"/>
        <end position="184"/>
    </location>
</feature>
<feature type="transmembrane region" description="Helical" evidence="1">
    <location>
        <begin position="283"/>
        <end position="305"/>
    </location>
</feature>
<dbReference type="EMBL" id="CP009552">
    <property type="protein sequence ID" value="AIY90866.1"/>
    <property type="molecule type" value="Genomic_DNA"/>
</dbReference>
<dbReference type="RefSeq" id="WP_048092863.1">
    <property type="nucleotide sequence ID" value="NZ_CP009552.1"/>
</dbReference>
<feature type="transmembrane region" description="Helical" evidence="1">
    <location>
        <begin position="100"/>
        <end position="121"/>
    </location>
</feature>
<gene>
    <name evidence="3" type="ORF">GACE_1840</name>
</gene>
<feature type="transmembrane region" description="Helical" evidence="1">
    <location>
        <begin position="133"/>
        <end position="156"/>
    </location>
</feature>
<feature type="domain" description="Major facilitator superfamily (MFS) profile" evidence="2">
    <location>
        <begin position="3"/>
        <end position="393"/>
    </location>
</feature>
<feature type="transmembrane region" description="Helical" evidence="1">
    <location>
        <begin position="248"/>
        <end position="271"/>
    </location>
</feature>
<feature type="transmembrane region" description="Helical" evidence="1">
    <location>
        <begin position="39"/>
        <end position="64"/>
    </location>
</feature>
<accession>A0A0A7GIY6</accession>
<keyword evidence="1" id="KW-1133">Transmembrane helix</keyword>
<dbReference type="PROSITE" id="PS50850">
    <property type="entry name" value="MFS"/>
    <property type="match status" value="1"/>
</dbReference>
<feature type="transmembrane region" description="Helical" evidence="1">
    <location>
        <begin position="71"/>
        <end position="88"/>
    </location>
</feature>
<feature type="transmembrane region" description="Helical" evidence="1">
    <location>
        <begin position="338"/>
        <end position="355"/>
    </location>
</feature>
<feature type="transmembrane region" description="Helical" evidence="1">
    <location>
        <begin position="7"/>
        <end position="27"/>
    </location>
</feature>
<dbReference type="PANTHER" id="PTHR11360">
    <property type="entry name" value="MONOCARBOXYLATE TRANSPORTER"/>
    <property type="match status" value="1"/>
</dbReference>
<protein>
    <submittedName>
        <fullName evidence="3">Oxalate/formate antiporter</fullName>
    </submittedName>
</protein>
<dbReference type="eggNOG" id="arCOG00147">
    <property type="taxonomic scope" value="Archaea"/>
</dbReference>
<feature type="transmembrane region" description="Helical" evidence="1">
    <location>
        <begin position="367"/>
        <end position="387"/>
    </location>
</feature>
<dbReference type="InterPro" id="IPR050327">
    <property type="entry name" value="Proton-linked_MCT"/>
</dbReference>
<dbReference type="STRING" id="565033.GACE_1840"/>
<dbReference type="GO" id="GO:0022857">
    <property type="term" value="F:transmembrane transporter activity"/>
    <property type="evidence" value="ECO:0007669"/>
    <property type="project" value="InterPro"/>
</dbReference>
<keyword evidence="1" id="KW-0472">Membrane</keyword>
<organism evidence="3 4">
    <name type="scientific">Geoglobus acetivorans</name>
    <dbReference type="NCBI Taxonomy" id="565033"/>
    <lineage>
        <taxon>Archaea</taxon>
        <taxon>Methanobacteriati</taxon>
        <taxon>Methanobacteriota</taxon>
        <taxon>Archaeoglobi</taxon>
        <taxon>Archaeoglobales</taxon>
        <taxon>Archaeoglobaceae</taxon>
        <taxon>Geoglobus</taxon>
    </lineage>
</organism>
<dbReference type="Gene3D" id="1.20.1250.20">
    <property type="entry name" value="MFS general substrate transporter like domains"/>
    <property type="match status" value="2"/>
</dbReference>
<keyword evidence="1" id="KW-0812">Transmembrane</keyword>
<dbReference type="HOGENOM" id="CLU_001265_59_7_2"/>
<evidence type="ECO:0000313" key="4">
    <source>
        <dbReference type="Proteomes" id="UP000030624"/>
    </source>
</evidence>
<dbReference type="InterPro" id="IPR036259">
    <property type="entry name" value="MFS_trans_sf"/>
</dbReference>